<dbReference type="HOGENOM" id="CLU_652900_0_0_1"/>
<reference evidence="4" key="2">
    <citation type="submission" date="2024-10" db="UniProtKB">
        <authorList>
            <consortium name="EnsemblProtists"/>
        </authorList>
    </citation>
    <scope>IDENTIFICATION</scope>
</reference>
<keyword evidence="5" id="KW-1185">Reference proteome</keyword>
<dbReference type="GO" id="GO:0046872">
    <property type="term" value="F:metal ion binding"/>
    <property type="evidence" value="ECO:0007669"/>
    <property type="project" value="UniProtKB-KW"/>
</dbReference>
<proteinExistence type="inferred from homology"/>
<dbReference type="InterPro" id="IPR005123">
    <property type="entry name" value="Oxoglu/Fe-dep_dioxygenase_dom"/>
</dbReference>
<protein>
    <recommendedName>
        <fullName evidence="3">Fe2OG dioxygenase domain-containing protein</fullName>
    </recommendedName>
</protein>
<dbReference type="Gene3D" id="2.60.120.620">
    <property type="entry name" value="q2cbj1_9rhob like domain"/>
    <property type="match status" value="1"/>
</dbReference>
<keyword evidence="1" id="KW-0560">Oxidoreductase</keyword>
<dbReference type="EnsemblProtists" id="EOD32087">
    <property type="protein sequence ID" value="EOD32087"/>
    <property type="gene ID" value="EMIHUDRAFT_202669"/>
</dbReference>
<evidence type="ECO:0000259" key="3">
    <source>
        <dbReference type="PROSITE" id="PS51471"/>
    </source>
</evidence>
<feature type="domain" description="Fe2OG dioxygenase" evidence="3">
    <location>
        <begin position="286"/>
        <end position="382"/>
    </location>
</feature>
<evidence type="ECO:0000256" key="1">
    <source>
        <dbReference type="RuleBase" id="RU003682"/>
    </source>
</evidence>
<keyword evidence="1" id="KW-0408">Iron</keyword>
<dbReference type="PROSITE" id="PS51471">
    <property type="entry name" value="FE2OG_OXY"/>
    <property type="match status" value="1"/>
</dbReference>
<evidence type="ECO:0000313" key="5">
    <source>
        <dbReference type="Proteomes" id="UP000013827"/>
    </source>
</evidence>
<dbReference type="KEGG" id="ehx:EMIHUDRAFT_202669"/>
<dbReference type="Proteomes" id="UP000013827">
    <property type="component" value="Unassembled WGS sequence"/>
</dbReference>
<organism evidence="4 5">
    <name type="scientific">Emiliania huxleyi (strain CCMP1516)</name>
    <dbReference type="NCBI Taxonomy" id="280463"/>
    <lineage>
        <taxon>Eukaryota</taxon>
        <taxon>Haptista</taxon>
        <taxon>Haptophyta</taxon>
        <taxon>Prymnesiophyceae</taxon>
        <taxon>Isochrysidales</taxon>
        <taxon>Noelaerhabdaceae</taxon>
        <taxon>Emiliania</taxon>
    </lineage>
</organism>
<keyword evidence="1" id="KW-0479">Metal-binding</keyword>
<evidence type="ECO:0000313" key="4">
    <source>
        <dbReference type="EnsemblProtists" id="EOD32087"/>
    </source>
</evidence>
<dbReference type="GO" id="GO:0016491">
    <property type="term" value="F:oxidoreductase activity"/>
    <property type="evidence" value="ECO:0007669"/>
    <property type="project" value="UniProtKB-KW"/>
</dbReference>
<dbReference type="RefSeq" id="XP_005784516.1">
    <property type="nucleotide sequence ID" value="XM_005784459.1"/>
</dbReference>
<name>A0A0D3K8K2_EMIH1</name>
<dbReference type="AlphaFoldDB" id="A0A0D3K8K2"/>
<accession>A0A0D3K8K2</accession>
<dbReference type="GeneID" id="17277359"/>
<sequence length="421" mass="44771">MQPTSWLGLAVAVAALLAAMVYRKLLLCSSSHTIAPAKLTLRDVCGSEEACWAVKSSGAAVSSLATAFAGRHWIFNNESPPRGAYAEGLDIECVRPRSEGAVQNHTMGAAHECFVERCGAPLRACALVPACRGEWTKVVGDLLSVVDVATLRPEGIARPEARALASCFFSRCLCVADLAVGEPAKGEAAGGHVARFPDAIDDDDVRAILSLAASIGEDPSFVEDRNFGSLPRGQSSPLGGQRATYLQSRFTTDPLTARLYPRLRALVVRADAQSGWRRVHAATLVPRTIELLNYSSGAQHAGAALSLGWHTDEQSAVTALLLLSDPANFSGGELYHLAHGQMHAAHARQHELLVYRSHTPHAVGALTAGTRLAVALEFWHVHVPGEGVDHPAYPHRRVGLERPRTGGGRSAPPATLGRCPL</sequence>
<evidence type="ECO:0000256" key="2">
    <source>
        <dbReference type="SAM" id="MobiDB-lite"/>
    </source>
</evidence>
<feature type="region of interest" description="Disordered" evidence="2">
    <location>
        <begin position="397"/>
        <end position="421"/>
    </location>
</feature>
<dbReference type="PaxDb" id="2903-EOD32087"/>
<comment type="similarity">
    <text evidence="1">Belongs to the iron/ascorbate-dependent oxidoreductase family.</text>
</comment>
<reference evidence="5" key="1">
    <citation type="journal article" date="2013" name="Nature">
        <title>Pan genome of the phytoplankton Emiliania underpins its global distribution.</title>
        <authorList>
            <person name="Read B.A."/>
            <person name="Kegel J."/>
            <person name="Klute M.J."/>
            <person name="Kuo A."/>
            <person name="Lefebvre S.C."/>
            <person name="Maumus F."/>
            <person name="Mayer C."/>
            <person name="Miller J."/>
            <person name="Monier A."/>
            <person name="Salamov A."/>
            <person name="Young J."/>
            <person name="Aguilar M."/>
            <person name="Claverie J.M."/>
            <person name="Frickenhaus S."/>
            <person name="Gonzalez K."/>
            <person name="Herman E.K."/>
            <person name="Lin Y.C."/>
            <person name="Napier J."/>
            <person name="Ogata H."/>
            <person name="Sarno A.F."/>
            <person name="Shmutz J."/>
            <person name="Schroeder D."/>
            <person name="de Vargas C."/>
            <person name="Verret F."/>
            <person name="von Dassow P."/>
            <person name="Valentin K."/>
            <person name="Van de Peer Y."/>
            <person name="Wheeler G."/>
            <person name="Dacks J.B."/>
            <person name="Delwiche C.F."/>
            <person name="Dyhrman S.T."/>
            <person name="Glockner G."/>
            <person name="John U."/>
            <person name="Richards T."/>
            <person name="Worden A.Z."/>
            <person name="Zhang X."/>
            <person name="Grigoriev I.V."/>
            <person name="Allen A.E."/>
            <person name="Bidle K."/>
            <person name="Borodovsky M."/>
            <person name="Bowler C."/>
            <person name="Brownlee C."/>
            <person name="Cock J.M."/>
            <person name="Elias M."/>
            <person name="Gladyshev V.N."/>
            <person name="Groth M."/>
            <person name="Guda C."/>
            <person name="Hadaegh A."/>
            <person name="Iglesias-Rodriguez M.D."/>
            <person name="Jenkins J."/>
            <person name="Jones B.M."/>
            <person name="Lawson T."/>
            <person name="Leese F."/>
            <person name="Lindquist E."/>
            <person name="Lobanov A."/>
            <person name="Lomsadze A."/>
            <person name="Malik S.B."/>
            <person name="Marsh M.E."/>
            <person name="Mackinder L."/>
            <person name="Mock T."/>
            <person name="Mueller-Roeber B."/>
            <person name="Pagarete A."/>
            <person name="Parker M."/>
            <person name="Probert I."/>
            <person name="Quesneville H."/>
            <person name="Raines C."/>
            <person name="Rensing S.A."/>
            <person name="Riano-Pachon D.M."/>
            <person name="Richier S."/>
            <person name="Rokitta S."/>
            <person name="Shiraiwa Y."/>
            <person name="Soanes D.M."/>
            <person name="van der Giezen M."/>
            <person name="Wahlund T.M."/>
            <person name="Williams B."/>
            <person name="Wilson W."/>
            <person name="Wolfe G."/>
            <person name="Wurch L.L."/>
        </authorList>
    </citation>
    <scope>NUCLEOTIDE SEQUENCE</scope>
</reference>